<feature type="compositionally biased region" description="Pro residues" evidence="1">
    <location>
        <begin position="124"/>
        <end position="135"/>
    </location>
</feature>
<dbReference type="Proteomes" id="UP000747110">
    <property type="component" value="Unassembled WGS sequence"/>
</dbReference>
<accession>A0A8J4D228</accession>
<feature type="region of interest" description="Disordered" evidence="1">
    <location>
        <begin position="189"/>
        <end position="217"/>
    </location>
</feature>
<evidence type="ECO:0000313" key="3">
    <source>
        <dbReference type="EMBL" id="GIM08710.1"/>
    </source>
</evidence>
<feature type="compositionally biased region" description="Polar residues" evidence="1">
    <location>
        <begin position="26"/>
        <end position="41"/>
    </location>
</feature>
<protein>
    <submittedName>
        <fullName evidence="2">Uncharacterized protein</fullName>
    </submittedName>
</protein>
<organism evidence="2 4">
    <name type="scientific">Volvox reticuliferus</name>
    <dbReference type="NCBI Taxonomy" id="1737510"/>
    <lineage>
        <taxon>Eukaryota</taxon>
        <taxon>Viridiplantae</taxon>
        <taxon>Chlorophyta</taxon>
        <taxon>core chlorophytes</taxon>
        <taxon>Chlorophyceae</taxon>
        <taxon>CS clade</taxon>
        <taxon>Chlamydomonadales</taxon>
        <taxon>Volvocaceae</taxon>
        <taxon>Volvox</taxon>
    </lineage>
</organism>
<sequence>MEVEDFDDYDEFPPAQPTIRPAVGNPSMQGPSASRRGNTENFGLASEAGAEEAAGLAAELQRLDVQGLQQRPISGFGLEAEASRPSELARAAGELPTLPRGRGTLQPLGGATGGPRAGPGLGPLRPPPVMAPPPPRDPEGFGLAAEADQVKDPLARSDGLGLRTVLPASQPLPAPAFGLASEMELRGPLVPPRDTVARQPSQPAPPRPQWQRPGLEGDYGLERDVQDAAATGELLPAIATGPGLPVPLQRRPSGGYGLAGEIQAAGMAQPLPQGQFAAGGTVPGSGVSPMSWPLTNAGAPLTMQQPVQEQGYGLDNEIQQEQGYGLDNDIQQEQQLLQMWSRPLDGTVSLEQLGQQLADVPEEQRWLHMEARQAERIMMDLAKQGVVPKIVDLKNVRRKLIEASNPPRLAYLAALEQATQDKRLPPNCRTSLLQAKLKGGQNRLRKLLEPVLDPGGQGFVDLSYTPDGALLPETSRVWQFGLSLVQADGVAKTGLQRVRQPCMFIARLGLFDRRANRFLGNVLGLRPEAVSNYDKRWEFDPNERVIVRCGCVQSDPQAGTRLVTDDTLSVFIEFNTSYRLAVQDTVNMPQSEQKCSKLLDEINTCWAMISFKKCIALTREVEITVPLYHGSIYEPQPLAAFYADKRSKSSFWSTAFKAKESPVLQFRVGPLNLGKPPLVPYAYMPTTMLATHDLGTALGAYRMSLSLTLARQPGPFAAASDPVLAGFPPLLSDHHLLAEFLMRWRDLTTKMTAVVDSDRGCCSPEVMPPLSAMVEAFRRCTIELAPLAYCPTIPPRHINNFVEYQGHRLRLVQHYCHVLDPRSNKILGQRNPVEPLSHSGFEYLHAPFDVSEIRLCMADRLERPEPFYRH</sequence>
<dbReference type="Proteomes" id="UP000722791">
    <property type="component" value="Unassembled WGS sequence"/>
</dbReference>
<dbReference type="AlphaFoldDB" id="A0A8J4D228"/>
<feature type="compositionally biased region" description="Gly residues" evidence="1">
    <location>
        <begin position="110"/>
        <end position="121"/>
    </location>
</feature>
<evidence type="ECO:0000313" key="4">
    <source>
        <dbReference type="Proteomes" id="UP000747110"/>
    </source>
</evidence>
<reference evidence="2" key="1">
    <citation type="journal article" date="2021" name="Proc. Natl. Acad. Sci. U.S.A.">
        <title>Three genomes in the algal genus Volvox reveal the fate of a haploid sex-determining region after a transition to homothallism.</title>
        <authorList>
            <person name="Yamamoto K."/>
            <person name="Hamaji T."/>
            <person name="Kawai-Toyooka H."/>
            <person name="Matsuzaki R."/>
            <person name="Takahashi F."/>
            <person name="Nishimura Y."/>
            <person name="Kawachi M."/>
            <person name="Noguchi H."/>
            <person name="Minakuchi Y."/>
            <person name="Umen J.G."/>
            <person name="Toyoda A."/>
            <person name="Nozaki H."/>
        </authorList>
    </citation>
    <scope>NUCLEOTIDE SEQUENCE</scope>
    <source>
        <strain evidence="3">NIES-3785</strain>
        <strain evidence="2">NIES-3786</strain>
    </source>
</reference>
<keyword evidence="4" id="KW-1185">Reference proteome</keyword>
<feature type="region of interest" description="Disordered" evidence="1">
    <location>
        <begin position="76"/>
        <end position="142"/>
    </location>
</feature>
<evidence type="ECO:0000313" key="2">
    <source>
        <dbReference type="EMBL" id="GIL93470.1"/>
    </source>
</evidence>
<comment type="caution">
    <text evidence="2">The sequence shown here is derived from an EMBL/GenBank/DDBJ whole genome shotgun (WGS) entry which is preliminary data.</text>
</comment>
<name>A0A8J4D228_9CHLO</name>
<dbReference type="EMBL" id="BNCQ01000028">
    <property type="protein sequence ID" value="GIM08710.1"/>
    <property type="molecule type" value="Genomic_DNA"/>
</dbReference>
<gene>
    <name evidence="2" type="ORF">Vretifemale_20834</name>
    <name evidence="3" type="ORF">Vretimale_12708</name>
</gene>
<proteinExistence type="predicted"/>
<dbReference type="OrthoDB" id="534076at2759"/>
<dbReference type="EMBL" id="BNCP01000101">
    <property type="protein sequence ID" value="GIL93470.1"/>
    <property type="molecule type" value="Genomic_DNA"/>
</dbReference>
<feature type="compositionally biased region" description="Acidic residues" evidence="1">
    <location>
        <begin position="1"/>
        <end position="11"/>
    </location>
</feature>
<feature type="region of interest" description="Disordered" evidence="1">
    <location>
        <begin position="1"/>
        <end position="51"/>
    </location>
</feature>
<evidence type="ECO:0000256" key="1">
    <source>
        <dbReference type="SAM" id="MobiDB-lite"/>
    </source>
</evidence>